<evidence type="ECO:0000313" key="10">
    <source>
        <dbReference type="Proteomes" id="UP000638848"/>
    </source>
</evidence>
<dbReference type="PRINTS" id="PR00723">
    <property type="entry name" value="SUBTILISIN"/>
</dbReference>
<dbReference type="AlphaFoldDB" id="A0A917GY88"/>
<dbReference type="InterPro" id="IPR036852">
    <property type="entry name" value="Peptidase_S8/S53_dom_sf"/>
</dbReference>
<comment type="caution">
    <text evidence="9">The sequence shown here is derived from an EMBL/GenBank/DDBJ whole genome shotgun (WGS) entry which is preliminary data.</text>
</comment>
<name>A0A917GY88_9MICC</name>
<accession>A0A917GY88</accession>
<dbReference type="PROSITE" id="PS00138">
    <property type="entry name" value="SUBTILASE_SER"/>
    <property type="match status" value="1"/>
</dbReference>
<protein>
    <recommendedName>
        <fullName evidence="8">Peptidase S8/S53 domain-containing protein</fullName>
    </recommendedName>
</protein>
<keyword evidence="4 5" id="KW-0720">Serine protease</keyword>
<dbReference type="PROSITE" id="PS51892">
    <property type="entry name" value="SUBTILASE"/>
    <property type="match status" value="1"/>
</dbReference>
<keyword evidence="3 5" id="KW-0378">Hydrolase</keyword>
<organism evidence="9 10">
    <name type="scientific">Kocuria dechangensis</name>
    <dbReference type="NCBI Taxonomy" id="1176249"/>
    <lineage>
        <taxon>Bacteria</taxon>
        <taxon>Bacillati</taxon>
        <taxon>Actinomycetota</taxon>
        <taxon>Actinomycetes</taxon>
        <taxon>Micrococcales</taxon>
        <taxon>Micrococcaceae</taxon>
        <taxon>Kocuria</taxon>
    </lineage>
</organism>
<sequence length="435" mass="45567">MIDPDRRDGTTPPRRGPDQPPETTGRYVVVFAQEVPDLATVLRSAGMTEVVTAREAREAGDALGADALVFPTLHVAVVSGDANRMAALRTPSEGPNTVLSVSPELVHHIRPDVPADYVTGYRDGVVDLSERLLARPAPGAEPGQPAPPPPYYRDDDKFTWGLNAVQASTSPYSGKGVRVAVLDTGFDLQHPDFAGRTVSSQSFIPGETAQDGHGHGTHCVGTSCGPRTPAEGRGYGVAHEAEIYAGKVLSNEGSGTDAQVLAGIEWALENKCAVISMSLGSDEPQVSPAYTVVGQRALEQGALIVAAAGNNASRVQGEVGFVGVPANSPYIMATGALTQQLDIAFFSARSLPVRGGHVDLAAPGWQVYSSWPMPERHNTISGTSMATPHVAGVAALWAEATGFRGRDLWSVLAQESYRLLAPSADVGSGLPLAPQ</sequence>
<dbReference type="RefSeq" id="WP_188537700.1">
    <property type="nucleotide sequence ID" value="NZ_BMEQ01000013.1"/>
</dbReference>
<dbReference type="InterPro" id="IPR050131">
    <property type="entry name" value="Peptidase_S8_subtilisin-like"/>
</dbReference>
<dbReference type="SUPFAM" id="SSF52743">
    <property type="entry name" value="Subtilisin-like"/>
    <property type="match status" value="1"/>
</dbReference>
<dbReference type="GO" id="GO:0006508">
    <property type="term" value="P:proteolysis"/>
    <property type="evidence" value="ECO:0007669"/>
    <property type="project" value="UniProtKB-KW"/>
</dbReference>
<evidence type="ECO:0000256" key="6">
    <source>
        <dbReference type="RuleBase" id="RU003355"/>
    </source>
</evidence>
<dbReference type="InterPro" id="IPR023827">
    <property type="entry name" value="Peptidase_S8_Asp-AS"/>
</dbReference>
<reference evidence="9" key="1">
    <citation type="journal article" date="2014" name="Int. J. Syst. Evol. Microbiol.">
        <title>Complete genome sequence of Corynebacterium casei LMG S-19264T (=DSM 44701T), isolated from a smear-ripened cheese.</title>
        <authorList>
            <consortium name="US DOE Joint Genome Institute (JGI-PGF)"/>
            <person name="Walter F."/>
            <person name="Albersmeier A."/>
            <person name="Kalinowski J."/>
            <person name="Ruckert C."/>
        </authorList>
    </citation>
    <scope>NUCLEOTIDE SEQUENCE</scope>
    <source>
        <strain evidence="9">CGMCC 1.12187</strain>
    </source>
</reference>
<feature type="region of interest" description="Disordered" evidence="7">
    <location>
        <begin position="135"/>
        <end position="155"/>
    </location>
</feature>
<evidence type="ECO:0000256" key="7">
    <source>
        <dbReference type="SAM" id="MobiDB-lite"/>
    </source>
</evidence>
<dbReference type="EMBL" id="BMEQ01000013">
    <property type="protein sequence ID" value="GGG61043.1"/>
    <property type="molecule type" value="Genomic_DNA"/>
</dbReference>
<evidence type="ECO:0000256" key="3">
    <source>
        <dbReference type="ARBA" id="ARBA00022801"/>
    </source>
</evidence>
<evidence type="ECO:0000256" key="5">
    <source>
        <dbReference type="PROSITE-ProRule" id="PRU01240"/>
    </source>
</evidence>
<feature type="active site" description="Charge relay system" evidence="5">
    <location>
        <position position="183"/>
    </location>
</feature>
<dbReference type="GO" id="GO:0004252">
    <property type="term" value="F:serine-type endopeptidase activity"/>
    <property type="evidence" value="ECO:0007669"/>
    <property type="project" value="UniProtKB-UniRule"/>
</dbReference>
<feature type="active site" description="Charge relay system" evidence="5">
    <location>
        <position position="384"/>
    </location>
</feature>
<dbReference type="Pfam" id="PF00082">
    <property type="entry name" value="Peptidase_S8"/>
    <property type="match status" value="1"/>
</dbReference>
<dbReference type="Proteomes" id="UP000638848">
    <property type="component" value="Unassembled WGS sequence"/>
</dbReference>
<dbReference type="InterPro" id="IPR023828">
    <property type="entry name" value="Peptidase_S8_Ser-AS"/>
</dbReference>
<evidence type="ECO:0000256" key="1">
    <source>
        <dbReference type="ARBA" id="ARBA00011073"/>
    </source>
</evidence>
<comment type="similarity">
    <text evidence="1 5 6">Belongs to the peptidase S8 family.</text>
</comment>
<feature type="domain" description="Peptidase S8/S53" evidence="8">
    <location>
        <begin position="174"/>
        <end position="400"/>
    </location>
</feature>
<reference evidence="9" key="2">
    <citation type="submission" date="2020-09" db="EMBL/GenBank/DDBJ databases">
        <authorList>
            <person name="Sun Q."/>
            <person name="Zhou Y."/>
        </authorList>
    </citation>
    <scope>NUCLEOTIDE SEQUENCE</scope>
    <source>
        <strain evidence="9">CGMCC 1.12187</strain>
    </source>
</reference>
<dbReference type="InterPro" id="IPR000209">
    <property type="entry name" value="Peptidase_S8/S53_dom"/>
</dbReference>
<evidence type="ECO:0000256" key="2">
    <source>
        <dbReference type="ARBA" id="ARBA00022670"/>
    </source>
</evidence>
<evidence type="ECO:0000259" key="8">
    <source>
        <dbReference type="Pfam" id="PF00082"/>
    </source>
</evidence>
<dbReference type="Gene3D" id="3.40.50.200">
    <property type="entry name" value="Peptidase S8/S53 domain"/>
    <property type="match status" value="1"/>
</dbReference>
<evidence type="ECO:0000256" key="4">
    <source>
        <dbReference type="ARBA" id="ARBA00022825"/>
    </source>
</evidence>
<dbReference type="PANTHER" id="PTHR43806:SF11">
    <property type="entry name" value="CEREVISIN-RELATED"/>
    <property type="match status" value="1"/>
</dbReference>
<keyword evidence="2 5" id="KW-0645">Protease</keyword>
<evidence type="ECO:0000313" key="9">
    <source>
        <dbReference type="EMBL" id="GGG61043.1"/>
    </source>
</evidence>
<feature type="active site" description="Charge relay system" evidence="5">
    <location>
        <position position="215"/>
    </location>
</feature>
<keyword evidence="10" id="KW-1185">Reference proteome</keyword>
<dbReference type="InterPro" id="IPR015500">
    <property type="entry name" value="Peptidase_S8_subtilisin-rel"/>
</dbReference>
<gene>
    <name evidence="9" type="ORF">GCM10011374_24990</name>
</gene>
<dbReference type="PANTHER" id="PTHR43806">
    <property type="entry name" value="PEPTIDASE S8"/>
    <property type="match status" value="1"/>
</dbReference>
<feature type="region of interest" description="Disordered" evidence="7">
    <location>
        <begin position="1"/>
        <end position="23"/>
    </location>
</feature>
<dbReference type="PROSITE" id="PS00136">
    <property type="entry name" value="SUBTILASE_ASP"/>
    <property type="match status" value="1"/>
</dbReference>
<proteinExistence type="inferred from homology"/>